<keyword evidence="4" id="KW-1003">Cell membrane</keyword>
<dbReference type="InterPro" id="IPR003594">
    <property type="entry name" value="HATPase_dom"/>
</dbReference>
<evidence type="ECO:0000256" key="9">
    <source>
        <dbReference type="ARBA" id="ARBA00022777"/>
    </source>
</evidence>
<evidence type="ECO:0000256" key="4">
    <source>
        <dbReference type="ARBA" id="ARBA00022475"/>
    </source>
</evidence>
<keyword evidence="11 15" id="KW-1133">Transmembrane helix</keyword>
<dbReference type="Gene3D" id="3.30.565.10">
    <property type="entry name" value="Histidine kinase-like ATPase, C-terminal domain"/>
    <property type="match status" value="1"/>
</dbReference>
<dbReference type="EC" id="2.7.13.3" evidence="3"/>
<dbReference type="InterPro" id="IPR036097">
    <property type="entry name" value="HisK_dim/P_sf"/>
</dbReference>
<dbReference type="InterPro" id="IPR050398">
    <property type="entry name" value="HssS/ArlS-like"/>
</dbReference>
<dbReference type="SUPFAM" id="SSF55874">
    <property type="entry name" value="ATPase domain of HSP90 chaperone/DNA topoisomerase II/histidine kinase"/>
    <property type="match status" value="1"/>
</dbReference>
<keyword evidence="9 19" id="KW-0418">Kinase</keyword>
<sequence length="479" mass="56141">MKRKRTIGQFLVGNSITAIVLTVIIYIITILVGNWIFENLLVVNLDWKGMEAEDTYTYPFENINSKSIEALGGWIEIADEAGKVIFVKGSKQDDTYDYDVYQLLDYSVTLHKDSKQYPYIYNVYPVEGPEKEQYLYIVKFPKELYHVSIIANLASLMKHPNSMQLIILISLMGIFLLLFLTIMYFYHRFRVRHINKPLKLMLCGIQEMEAQNYKYRLDFNAEKEFACIRDSFNELAKRLEESEEDKRRIEKSKMRMLTEISHDLKTPITSIYGFSKLLYESKLLSSEERMRYIGYIYKKTDYIAQLIDELFEIAKLDDKGFEFSYNKVDMAEWLRQLVSEFYPEFENKDMNPDIVIDEESVFIEIDEKQMKRAVCNLLNNAVIYNPNGVSVQILFKRERNKIVLQIADNGIGISNAMKSRIFEPFTRVNENKAGQGTGLGLAITKKIIERHRGRIILTSNQEYKTIFNIQLPVYDEKNI</sequence>
<feature type="transmembrane region" description="Helical" evidence="15">
    <location>
        <begin position="12"/>
        <end position="37"/>
    </location>
</feature>
<evidence type="ECO:0000256" key="2">
    <source>
        <dbReference type="ARBA" id="ARBA00004651"/>
    </source>
</evidence>
<dbReference type="SMART" id="SM00387">
    <property type="entry name" value="HATPase_c"/>
    <property type="match status" value="1"/>
</dbReference>
<evidence type="ECO:0000256" key="6">
    <source>
        <dbReference type="ARBA" id="ARBA00022679"/>
    </source>
</evidence>
<dbReference type="PANTHER" id="PTHR45528">
    <property type="entry name" value="SENSOR HISTIDINE KINASE CPXA"/>
    <property type="match status" value="1"/>
</dbReference>
<dbReference type="Gene3D" id="6.10.340.10">
    <property type="match status" value="1"/>
</dbReference>
<dbReference type="Pfam" id="PF00512">
    <property type="entry name" value="HisKA"/>
    <property type="match status" value="1"/>
</dbReference>
<dbReference type="FunFam" id="3.30.565.10:FF:000006">
    <property type="entry name" value="Sensor histidine kinase WalK"/>
    <property type="match status" value="1"/>
</dbReference>
<keyword evidence="14" id="KW-0175">Coiled coil</keyword>
<protein>
    <recommendedName>
        <fullName evidence="3">histidine kinase</fullName>
        <ecNumber evidence="3">2.7.13.3</ecNumber>
    </recommendedName>
</protein>
<evidence type="ECO:0000256" key="5">
    <source>
        <dbReference type="ARBA" id="ARBA00022553"/>
    </source>
</evidence>
<dbReference type="PROSITE" id="PS50109">
    <property type="entry name" value="HIS_KIN"/>
    <property type="match status" value="1"/>
</dbReference>
<dbReference type="PRINTS" id="PR00344">
    <property type="entry name" value="BCTRLSENSOR"/>
</dbReference>
<keyword evidence="7 15" id="KW-0812">Transmembrane</keyword>
<evidence type="ECO:0000313" key="19">
    <source>
        <dbReference type="EMBL" id="RDY29092.1"/>
    </source>
</evidence>
<dbReference type="GO" id="GO:0000155">
    <property type="term" value="F:phosphorelay sensor kinase activity"/>
    <property type="evidence" value="ECO:0007669"/>
    <property type="project" value="InterPro"/>
</dbReference>
<dbReference type="PANTHER" id="PTHR45528:SF1">
    <property type="entry name" value="SENSOR HISTIDINE KINASE CPXA"/>
    <property type="match status" value="1"/>
</dbReference>
<evidence type="ECO:0000256" key="8">
    <source>
        <dbReference type="ARBA" id="ARBA00022741"/>
    </source>
</evidence>
<dbReference type="SMART" id="SM00388">
    <property type="entry name" value="HisKA"/>
    <property type="match status" value="1"/>
</dbReference>
<accession>A0A255IKJ2</accession>
<dbReference type="Proteomes" id="UP000247523">
    <property type="component" value="Unassembled WGS sequence"/>
</dbReference>
<feature type="coiled-coil region" evidence="14">
    <location>
        <begin position="232"/>
        <end position="259"/>
    </location>
</feature>
<dbReference type="EMBL" id="NOKA02000072">
    <property type="protein sequence ID" value="RDY29092.1"/>
    <property type="molecule type" value="Genomic_DNA"/>
</dbReference>
<organism evidence="19 20">
    <name type="scientific">Lachnotalea glycerini</name>
    <dbReference type="NCBI Taxonomy" id="1763509"/>
    <lineage>
        <taxon>Bacteria</taxon>
        <taxon>Bacillati</taxon>
        <taxon>Bacillota</taxon>
        <taxon>Clostridia</taxon>
        <taxon>Lachnospirales</taxon>
        <taxon>Lachnospiraceae</taxon>
        <taxon>Lachnotalea</taxon>
    </lineage>
</organism>
<dbReference type="CDD" id="cd00075">
    <property type="entry name" value="HATPase"/>
    <property type="match status" value="1"/>
</dbReference>
<dbReference type="InterPro" id="IPR003661">
    <property type="entry name" value="HisK_dim/P_dom"/>
</dbReference>
<keyword evidence="20" id="KW-1185">Reference proteome</keyword>
<name>A0A255IKJ2_9FIRM</name>
<comment type="subcellular location">
    <subcellularLocation>
        <location evidence="2">Cell membrane</location>
        <topology evidence="2">Multi-pass membrane protein</topology>
    </subcellularLocation>
</comment>
<evidence type="ECO:0000256" key="7">
    <source>
        <dbReference type="ARBA" id="ARBA00022692"/>
    </source>
</evidence>
<reference evidence="19 20" key="1">
    <citation type="journal article" date="2017" name="Genome Announc.">
        <title>Draft Genome Sequence of a Sporulating and Motile Strain of Lachnotalea glycerini Isolated from Water in Quebec City, Canada.</title>
        <authorList>
            <person name="Maheux A.F."/>
            <person name="Boudreau D.K."/>
            <person name="Berube E."/>
            <person name="Boissinot M."/>
            <person name="Raymond F."/>
            <person name="Brodeur S."/>
            <person name="Corbeil J."/>
            <person name="Isabel S."/>
            <person name="Omar R.F."/>
            <person name="Bergeron M.G."/>
        </authorList>
    </citation>
    <scope>NUCLEOTIDE SEQUENCE [LARGE SCALE GENOMIC DNA]</scope>
    <source>
        <strain evidence="19 20">CCRI-19302</strain>
    </source>
</reference>
<evidence type="ECO:0000256" key="12">
    <source>
        <dbReference type="ARBA" id="ARBA00023012"/>
    </source>
</evidence>
<comment type="catalytic activity">
    <reaction evidence="1">
        <text>ATP + protein L-histidine = ADP + protein N-phospho-L-histidine.</text>
        <dbReference type="EC" id="2.7.13.3"/>
    </reaction>
</comment>
<evidence type="ECO:0000256" key="1">
    <source>
        <dbReference type="ARBA" id="ARBA00000085"/>
    </source>
</evidence>
<proteinExistence type="predicted"/>
<evidence type="ECO:0000256" key="14">
    <source>
        <dbReference type="SAM" id="Coils"/>
    </source>
</evidence>
<evidence type="ECO:0000259" key="16">
    <source>
        <dbReference type="PROSITE" id="PS50109"/>
    </source>
</evidence>
<keyword evidence="12" id="KW-0902">Two-component regulatory system</keyword>
<dbReference type="InterPro" id="IPR003660">
    <property type="entry name" value="HAMP_dom"/>
</dbReference>
<keyword evidence="8" id="KW-0547">Nucleotide-binding</keyword>
<dbReference type="CDD" id="cd00082">
    <property type="entry name" value="HisKA"/>
    <property type="match status" value="1"/>
</dbReference>
<dbReference type="GO" id="GO:0005886">
    <property type="term" value="C:plasma membrane"/>
    <property type="evidence" value="ECO:0007669"/>
    <property type="project" value="UniProtKB-SubCell"/>
</dbReference>
<dbReference type="Proteomes" id="UP000216411">
    <property type="component" value="Unassembled WGS sequence"/>
</dbReference>
<dbReference type="InterPro" id="IPR005467">
    <property type="entry name" value="His_kinase_dom"/>
</dbReference>
<dbReference type="Gene3D" id="1.10.287.130">
    <property type="match status" value="1"/>
</dbReference>
<dbReference type="SUPFAM" id="SSF47384">
    <property type="entry name" value="Homodimeric domain of signal transducing histidine kinase"/>
    <property type="match status" value="1"/>
</dbReference>
<dbReference type="Pfam" id="PF02518">
    <property type="entry name" value="HATPase_c"/>
    <property type="match status" value="1"/>
</dbReference>
<evidence type="ECO:0000256" key="10">
    <source>
        <dbReference type="ARBA" id="ARBA00022840"/>
    </source>
</evidence>
<feature type="domain" description="Histidine kinase" evidence="16">
    <location>
        <begin position="259"/>
        <end position="475"/>
    </location>
</feature>
<comment type="caution">
    <text evidence="19">The sequence shown here is derived from an EMBL/GenBank/DDBJ whole genome shotgun (WGS) entry which is preliminary data.</text>
</comment>
<dbReference type="AlphaFoldDB" id="A0A255IKJ2"/>
<keyword evidence="13 15" id="KW-0472">Membrane</keyword>
<reference evidence="18 21" key="2">
    <citation type="submission" date="2018-05" db="EMBL/GenBank/DDBJ databases">
        <title>Genomic Encyclopedia of Type Strains, Phase IV (KMG-IV): sequencing the most valuable type-strain genomes for metagenomic binning, comparative biology and taxonomic classification.</title>
        <authorList>
            <person name="Goeker M."/>
        </authorList>
    </citation>
    <scope>NUCLEOTIDE SEQUENCE [LARGE SCALE GENOMIC DNA]</scope>
    <source>
        <strain evidence="18 21">DSM 28816</strain>
    </source>
</reference>
<evidence type="ECO:0000256" key="3">
    <source>
        <dbReference type="ARBA" id="ARBA00012438"/>
    </source>
</evidence>
<evidence type="ECO:0000313" key="18">
    <source>
        <dbReference type="EMBL" id="PXV84887.1"/>
    </source>
</evidence>
<dbReference type="GO" id="GO:0005524">
    <property type="term" value="F:ATP binding"/>
    <property type="evidence" value="ECO:0007669"/>
    <property type="project" value="UniProtKB-KW"/>
</dbReference>
<dbReference type="RefSeq" id="WP_094376949.1">
    <property type="nucleotide sequence ID" value="NZ_NOKA02000072.1"/>
</dbReference>
<evidence type="ECO:0000259" key="17">
    <source>
        <dbReference type="PROSITE" id="PS50885"/>
    </source>
</evidence>
<gene>
    <name evidence="18" type="ORF">C8E03_12117</name>
    <name evidence="19" type="ORF">CG710_018810</name>
</gene>
<evidence type="ECO:0000256" key="13">
    <source>
        <dbReference type="ARBA" id="ARBA00023136"/>
    </source>
</evidence>
<dbReference type="InterPro" id="IPR004358">
    <property type="entry name" value="Sig_transdc_His_kin-like_C"/>
</dbReference>
<evidence type="ECO:0000256" key="11">
    <source>
        <dbReference type="ARBA" id="ARBA00022989"/>
    </source>
</evidence>
<evidence type="ECO:0000313" key="21">
    <source>
        <dbReference type="Proteomes" id="UP000247523"/>
    </source>
</evidence>
<feature type="domain" description="HAMP" evidence="17">
    <location>
        <begin position="192"/>
        <end position="244"/>
    </location>
</feature>
<feature type="transmembrane region" description="Helical" evidence="15">
    <location>
        <begin position="165"/>
        <end position="186"/>
    </location>
</feature>
<reference evidence="19" key="3">
    <citation type="submission" date="2018-07" db="EMBL/GenBank/DDBJ databases">
        <authorList>
            <person name="Quirk P.G."/>
            <person name="Krulwich T.A."/>
        </authorList>
    </citation>
    <scope>NUCLEOTIDE SEQUENCE</scope>
    <source>
        <strain evidence="19">CCRI-19302</strain>
    </source>
</reference>
<dbReference type="OrthoDB" id="335833at2"/>
<dbReference type="InterPro" id="IPR036890">
    <property type="entry name" value="HATPase_C_sf"/>
</dbReference>
<dbReference type="EMBL" id="QICS01000021">
    <property type="protein sequence ID" value="PXV84887.1"/>
    <property type="molecule type" value="Genomic_DNA"/>
</dbReference>
<keyword evidence="6" id="KW-0808">Transferase</keyword>
<keyword evidence="5" id="KW-0597">Phosphoprotein</keyword>
<dbReference type="PROSITE" id="PS50885">
    <property type="entry name" value="HAMP"/>
    <property type="match status" value="1"/>
</dbReference>
<evidence type="ECO:0000256" key="15">
    <source>
        <dbReference type="SAM" id="Phobius"/>
    </source>
</evidence>
<evidence type="ECO:0000313" key="20">
    <source>
        <dbReference type="Proteomes" id="UP000216411"/>
    </source>
</evidence>
<keyword evidence="10" id="KW-0067">ATP-binding</keyword>